<dbReference type="RefSeq" id="WP_133245822.1">
    <property type="nucleotide sequence ID" value="NZ_BFBR01000010.1"/>
</dbReference>
<accession>A0A2P2EDE5</accession>
<proteinExistence type="predicted"/>
<organism evidence="2 3">
    <name type="scientific">Candidatus Phycosocius bacilliformis</name>
    <dbReference type="NCBI Taxonomy" id="1445552"/>
    <lineage>
        <taxon>Bacteria</taxon>
        <taxon>Pseudomonadati</taxon>
        <taxon>Pseudomonadota</taxon>
        <taxon>Alphaproteobacteria</taxon>
        <taxon>Caulobacterales</taxon>
        <taxon>Caulobacterales incertae sedis</taxon>
        <taxon>Candidatus Phycosocius</taxon>
    </lineage>
</organism>
<keyword evidence="1" id="KW-0732">Signal</keyword>
<comment type="caution">
    <text evidence="2">The sequence shown here is derived from an EMBL/GenBank/DDBJ whole genome shotgun (WGS) entry which is preliminary data.</text>
</comment>
<dbReference type="Proteomes" id="UP000245086">
    <property type="component" value="Unassembled WGS sequence"/>
</dbReference>
<feature type="chain" id="PRO_5015158585" evidence="1">
    <location>
        <begin position="28"/>
        <end position="118"/>
    </location>
</feature>
<evidence type="ECO:0000313" key="2">
    <source>
        <dbReference type="EMBL" id="GBF59089.1"/>
    </source>
</evidence>
<name>A0A2P2EDE5_9PROT</name>
<dbReference type="AlphaFoldDB" id="A0A2P2EDE5"/>
<protein>
    <submittedName>
        <fullName evidence="2">Uncharacterized protein</fullName>
    </submittedName>
</protein>
<sequence>MRIDPSVMLLCMSLAIATLLVSEPALAGTDTTFNFAQGAAENVLTIGFGLIDVIARFDWKLFAAGVGVGLIWLHCSSHRVSNEENADSKSMPAAFQPAQILSRFETRRSHPVVEVSHR</sequence>
<feature type="signal peptide" evidence="1">
    <location>
        <begin position="1"/>
        <end position="27"/>
    </location>
</feature>
<evidence type="ECO:0000256" key="1">
    <source>
        <dbReference type="SAM" id="SignalP"/>
    </source>
</evidence>
<gene>
    <name evidence="2" type="ORF">PbB2_02781</name>
</gene>
<keyword evidence="3" id="KW-1185">Reference proteome</keyword>
<dbReference type="EMBL" id="BFBR01000010">
    <property type="protein sequence ID" value="GBF59089.1"/>
    <property type="molecule type" value="Genomic_DNA"/>
</dbReference>
<evidence type="ECO:0000313" key="3">
    <source>
        <dbReference type="Proteomes" id="UP000245086"/>
    </source>
</evidence>
<reference evidence="2" key="1">
    <citation type="journal article" date="2018" name="Genome Announc.">
        <title>Draft Genome Sequence of "Candidatus Phycosocius bacilliformis," an Alphaproteobacterial Ectosymbiont of the Hydrocarbon-Producing Green Alga Botryococcus braunii.</title>
        <authorList>
            <person name="Tanabe Y."/>
            <person name="Yamaguchi H."/>
            <person name="Watanabe M.M."/>
        </authorList>
    </citation>
    <scope>NUCLEOTIDE SEQUENCE [LARGE SCALE GENOMIC DNA]</scope>
    <source>
        <strain evidence="2">BOTRYCO-2</strain>
    </source>
</reference>